<evidence type="ECO:0000313" key="2">
    <source>
        <dbReference type="EMBL" id="MCM4083644.1"/>
    </source>
</evidence>
<name>A0ABT0YEG0_9ACTN</name>
<dbReference type="InterPro" id="IPR006311">
    <property type="entry name" value="TAT_signal"/>
</dbReference>
<evidence type="ECO:0000256" key="1">
    <source>
        <dbReference type="SAM" id="SignalP"/>
    </source>
</evidence>
<organism evidence="2 3">
    <name type="scientific">Paractinoplanes hotanensis</name>
    <dbReference type="NCBI Taxonomy" id="2906497"/>
    <lineage>
        <taxon>Bacteria</taxon>
        <taxon>Bacillati</taxon>
        <taxon>Actinomycetota</taxon>
        <taxon>Actinomycetes</taxon>
        <taxon>Micromonosporales</taxon>
        <taxon>Micromonosporaceae</taxon>
        <taxon>Paractinoplanes</taxon>
    </lineage>
</organism>
<evidence type="ECO:0008006" key="4">
    <source>
        <dbReference type="Google" id="ProtNLM"/>
    </source>
</evidence>
<protein>
    <recommendedName>
        <fullName evidence="4">Secreted protein</fullName>
    </recommendedName>
</protein>
<keyword evidence="3" id="KW-1185">Reference proteome</keyword>
<dbReference type="RefSeq" id="WP_251803344.1">
    <property type="nucleotide sequence ID" value="NZ_JAMQOL010000063.1"/>
</dbReference>
<reference evidence="2 3" key="1">
    <citation type="submission" date="2022-06" db="EMBL/GenBank/DDBJ databases">
        <title>Actinoplanes abujensis sp. nov., isolated from Nigerian arid soil.</title>
        <authorList>
            <person name="Ding P."/>
        </authorList>
    </citation>
    <scope>NUCLEOTIDE SEQUENCE [LARGE SCALE GENOMIC DNA]</scope>
    <source>
        <strain evidence="3">TRM88002</strain>
    </source>
</reference>
<comment type="caution">
    <text evidence="2">The sequence shown here is derived from an EMBL/GenBank/DDBJ whole genome shotgun (WGS) entry which is preliminary data.</text>
</comment>
<feature type="chain" id="PRO_5047293957" description="Secreted protein" evidence="1">
    <location>
        <begin position="25"/>
        <end position="139"/>
    </location>
</feature>
<accession>A0ABT0YEG0</accession>
<gene>
    <name evidence="2" type="ORF">LXN57_39465</name>
</gene>
<dbReference type="EMBL" id="JAMQOL010000063">
    <property type="protein sequence ID" value="MCM4083644.1"/>
    <property type="molecule type" value="Genomic_DNA"/>
</dbReference>
<dbReference type="PROSITE" id="PS51318">
    <property type="entry name" value="TAT"/>
    <property type="match status" value="1"/>
</dbReference>
<evidence type="ECO:0000313" key="3">
    <source>
        <dbReference type="Proteomes" id="UP001523216"/>
    </source>
</evidence>
<keyword evidence="1" id="KW-0732">Signal</keyword>
<feature type="signal peptide" evidence="1">
    <location>
        <begin position="1"/>
        <end position="24"/>
    </location>
</feature>
<dbReference type="Proteomes" id="UP001523216">
    <property type="component" value="Unassembled WGS sequence"/>
</dbReference>
<proteinExistence type="predicted"/>
<sequence length="139" mass="14415">MRTRRSATALAVAGASTTILAVSAAPAAAQTAAGVADNFYGSCDASVYVSDDLTGSPGKVEAWGGYTCPTSFDYVGQLRLTLRDGTATIGTDQKAVNGPTDHVDVTADNVSGVQNWHADLWIFRPGYDPTIVSTGEVRS</sequence>